<dbReference type="Proteomes" id="UP001328107">
    <property type="component" value="Unassembled WGS sequence"/>
</dbReference>
<evidence type="ECO:0000256" key="1">
    <source>
        <dbReference type="SAM" id="MobiDB-lite"/>
    </source>
</evidence>
<feature type="compositionally biased region" description="Low complexity" evidence="1">
    <location>
        <begin position="1"/>
        <end position="17"/>
    </location>
</feature>
<feature type="region of interest" description="Disordered" evidence="1">
    <location>
        <begin position="1"/>
        <end position="23"/>
    </location>
</feature>
<evidence type="ECO:0000313" key="3">
    <source>
        <dbReference type="Proteomes" id="UP001328107"/>
    </source>
</evidence>
<name>A0AAN4Z299_9BILA</name>
<proteinExistence type="predicted"/>
<organism evidence="2 3">
    <name type="scientific">Pristionchus mayeri</name>
    <dbReference type="NCBI Taxonomy" id="1317129"/>
    <lineage>
        <taxon>Eukaryota</taxon>
        <taxon>Metazoa</taxon>
        <taxon>Ecdysozoa</taxon>
        <taxon>Nematoda</taxon>
        <taxon>Chromadorea</taxon>
        <taxon>Rhabditida</taxon>
        <taxon>Rhabditina</taxon>
        <taxon>Diplogasteromorpha</taxon>
        <taxon>Diplogasteroidea</taxon>
        <taxon>Neodiplogasteridae</taxon>
        <taxon>Pristionchus</taxon>
    </lineage>
</organism>
<dbReference type="EMBL" id="BTRK01000001">
    <property type="protein sequence ID" value="GMR31979.1"/>
    <property type="molecule type" value="Genomic_DNA"/>
</dbReference>
<keyword evidence="3" id="KW-1185">Reference proteome</keyword>
<accession>A0AAN4Z299</accession>
<dbReference type="AlphaFoldDB" id="A0AAN4Z299"/>
<reference evidence="3" key="1">
    <citation type="submission" date="2022-10" db="EMBL/GenBank/DDBJ databases">
        <title>Genome assembly of Pristionchus species.</title>
        <authorList>
            <person name="Yoshida K."/>
            <person name="Sommer R.J."/>
        </authorList>
    </citation>
    <scope>NUCLEOTIDE SEQUENCE [LARGE SCALE GENOMIC DNA]</scope>
    <source>
        <strain evidence="3">RS5460</strain>
    </source>
</reference>
<protein>
    <submittedName>
        <fullName evidence="2">Uncharacterized protein</fullName>
    </submittedName>
</protein>
<evidence type="ECO:0000313" key="2">
    <source>
        <dbReference type="EMBL" id="GMR31979.1"/>
    </source>
</evidence>
<comment type="caution">
    <text evidence="2">The sequence shown here is derived from an EMBL/GenBank/DDBJ whole genome shotgun (WGS) entry which is preliminary data.</text>
</comment>
<sequence>MAAKGGDAAKADAAAAKPGEPPFGLKLDPDAKVLFKGKLGESVTVERTITNTTAEIDSATRSSVLPTTFSV</sequence>
<gene>
    <name evidence="2" type="ORF">PMAYCL1PPCAC_02175</name>
</gene>